<dbReference type="InterPro" id="IPR031137">
    <property type="entry name" value="GRF"/>
</dbReference>
<dbReference type="PROSITE" id="PS51667">
    <property type="entry name" value="WRC"/>
    <property type="match status" value="1"/>
</dbReference>
<dbReference type="GO" id="GO:0099402">
    <property type="term" value="P:plant organ development"/>
    <property type="evidence" value="ECO:0007669"/>
    <property type="project" value="UniProtKB-ARBA"/>
</dbReference>
<dbReference type="Pfam" id="PF08880">
    <property type="entry name" value="QLQ"/>
    <property type="match status" value="1"/>
</dbReference>
<comment type="domain">
    <text evidence="5">The QLQ domain and WRC domain may be involved in protein-protein interaction and DNA-binding, respectively.</text>
</comment>
<evidence type="ECO:0000256" key="6">
    <source>
        <dbReference type="SAM" id="MobiDB-lite"/>
    </source>
</evidence>
<evidence type="ECO:0000256" key="4">
    <source>
        <dbReference type="PROSITE-ProRule" id="PRU01002"/>
    </source>
</evidence>
<feature type="region of interest" description="Disordered" evidence="6">
    <location>
        <begin position="327"/>
        <end position="358"/>
    </location>
</feature>
<dbReference type="PANTHER" id="PTHR31602:SF3">
    <property type="entry name" value="GROWTH-REGULATING FACTOR 8"/>
    <property type="match status" value="1"/>
</dbReference>
<dbReference type="GO" id="GO:0005634">
    <property type="term" value="C:nucleus"/>
    <property type="evidence" value="ECO:0007669"/>
    <property type="project" value="UniProtKB-SubCell"/>
</dbReference>
<keyword evidence="5" id="KW-0805">Transcription regulation</keyword>
<dbReference type="InParanoid" id="A0A1Q3D9A8"/>
<feature type="region of interest" description="Disordered" evidence="6">
    <location>
        <begin position="406"/>
        <end position="449"/>
    </location>
</feature>
<keyword evidence="5" id="KW-0010">Activator</keyword>
<protein>
    <recommendedName>
        <fullName evidence="5">Growth-regulating factor</fullName>
    </recommendedName>
</protein>
<organism evidence="9 10">
    <name type="scientific">Cephalotus follicularis</name>
    <name type="common">Albany pitcher plant</name>
    <dbReference type="NCBI Taxonomy" id="3775"/>
    <lineage>
        <taxon>Eukaryota</taxon>
        <taxon>Viridiplantae</taxon>
        <taxon>Streptophyta</taxon>
        <taxon>Embryophyta</taxon>
        <taxon>Tracheophyta</taxon>
        <taxon>Spermatophyta</taxon>
        <taxon>Magnoliopsida</taxon>
        <taxon>eudicotyledons</taxon>
        <taxon>Gunneridae</taxon>
        <taxon>Pentapetalae</taxon>
        <taxon>rosids</taxon>
        <taxon>fabids</taxon>
        <taxon>Oxalidales</taxon>
        <taxon>Cephalotaceae</taxon>
        <taxon>Cephalotus</taxon>
    </lineage>
</organism>
<dbReference type="InterPro" id="IPR014977">
    <property type="entry name" value="WRC_dom"/>
</dbReference>
<reference evidence="10" key="1">
    <citation type="submission" date="2016-04" db="EMBL/GenBank/DDBJ databases">
        <title>Cephalotus genome sequencing.</title>
        <authorList>
            <person name="Fukushima K."/>
            <person name="Hasebe M."/>
            <person name="Fang X."/>
        </authorList>
    </citation>
    <scope>NUCLEOTIDE SEQUENCE [LARGE SCALE GENOMIC DNA]</scope>
    <source>
        <strain evidence="10">cv. St1</strain>
    </source>
</reference>
<dbReference type="PROSITE" id="PS51666">
    <property type="entry name" value="QLQ"/>
    <property type="match status" value="1"/>
</dbReference>
<dbReference type="Proteomes" id="UP000187406">
    <property type="component" value="Unassembled WGS sequence"/>
</dbReference>
<evidence type="ECO:0000259" key="7">
    <source>
        <dbReference type="PROSITE" id="PS51666"/>
    </source>
</evidence>
<dbReference type="SMART" id="SM00951">
    <property type="entry name" value="QLQ"/>
    <property type="match status" value="1"/>
</dbReference>
<keyword evidence="3 5" id="KW-0539">Nucleus</keyword>
<evidence type="ECO:0000259" key="8">
    <source>
        <dbReference type="PROSITE" id="PS51667"/>
    </source>
</evidence>
<keyword evidence="5" id="KW-0804">Transcription</keyword>
<dbReference type="GO" id="GO:0005524">
    <property type="term" value="F:ATP binding"/>
    <property type="evidence" value="ECO:0007669"/>
    <property type="project" value="UniProtKB-UniRule"/>
</dbReference>
<comment type="subcellular location">
    <subcellularLocation>
        <location evidence="1 5">Nucleus</location>
    </subcellularLocation>
</comment>
<comment type="function">
    <text evidence="5">Transcription activator.</text>
</comment>
<dbReference type="Pfam" id="PF08879">
    <property type="entry name" value="WRC"/>
    <property type="match status" value="1"/>
</dbReference>
<evidence type="ECO:0000256" key="1">
    <source>
        <dbReference type="ARBA" id="ARBA00004123"/>
    </source>
</evidence>
<proteinExistence type="inferred from homology"/>
<feature type="compositionally biased region" description="Polar residues" evidence="6">
    <location>
        <begin position="406"/>
        <end position="424"/>
    </location>
</feature>
<feature type="domain" description="QLQ" evidence="7">
    <location>
        <begin position="69"/>
        <end position="104"/>
    </location>
</feature>
<accession>A0A1Q3D9A8</accession>
<name>A0A1Q3D9A8_CEPFO</name>
<dbReference type="EMBL" id="BDDD01005127">
    <property type="protein sequence ID" value="GAV88893.1"/>
    <property type="molecule type" value="Genomic_DNA"/>
</dbReference>
<dbReference type="PANTHER" id="PTHR31602">
    <property type="entry name" value="GROWTH-REGULATING FACTOR 5"/>
    <property type="match status" value="1"/>
</dbReference>
<dbReference type="GO" id="GO:0006351">
    <property type="term" value="P:DNA-templated transcription"/>
    <property type="evidence" value="ECO:0007669"/>
    <property type="project" value="UniProtKB-UniRule"/>
</dbReference>
<evidence type="ECO:0000313" key="10">
    <source>
        <dbReference type="Proteomes" id="UP000187406"/>
    </source>
</evidence>
<evidence type="ECO:0000256" key="5">
    <source>
        <dbReference type="RuleBase" id="RU367127"/>
    </source>
</evidence>
<evidence type="ECO:0000256" key="3">
    <source>
        <dbReference type="ARBA" id="ARBA00023242"/>
    </source>
</evidence>
<feature type="compositionally biased region" description="Low complexity" evidence="6">
    <location>
        <begin position="425"/>
        <end position="437"/>
    </location>
</feature>
<comment type="similarity">
    <text evidence="2 5">Belongs to the GRF family.</text>
</comment>
<comment type="caution">
    <text evidence="9">The sequence shown here is derived from an EMBL/GenBank/DDBJ whole genome shotgun (WGS) entry which is preliminary data.</text>
</comment>
<feature type="domain" description="WRC" evidence="8">
    <location>
        <begin position="135"/>
        <end position="179"/>
    </location>
</feature>
<dbReference type="STRING" id="3775.A0A1Q3D9A8"/>
<comment type="caution">
    <text evidence="4">Lacks conserved residue(s) required for the propagation of feature annotation.</text>
</comment>
<evidence type="ECO:0000256" key="2">
    <source>
        <dbReference type="ARBA" id="ARBA00008122"/>
    </source>
</evidence>
<sequence length="449" mass="49173">MLCNTSNHVAFVDDIYDVVGAGAASGSDAGAGGAAVAVSKSLPPFNSDSCFTFNSSSGEIAPSVNMRIPFTASQWQELERQTMIYKHMMACVPVPPELLVPVPKSAPTIAPPSPSNMVRGSLELKLSSSNNNNTDPEPWRCRRTDGKKWRCSRDVAPDQKYCERHSHKTRPRSRKPVEVHTNHIHNNSNKNCNDHNTHLHLLNQRNSHLSVYPSVVSANATSYDQQRYLEWFMKGETPPVASTLNQEWQQVKRNSTKCNEEVFDFQPQNREHHFNSNLYMNLGGGLQAQRLNDQCSLLLYPNQTQAQETRHFIDAWSTPQRDTNFNGISNNLSVSSKQKLPHSSLTLSMPGGGESYEESANANMGRLGIMGSDRENSRVLRPQWLNPTSWMGSPPGGPLAEALGLSNASSGREASTVASPHGYTSSSNTASSCSKSSCGDGGQGPSTQL</sequence>
<dbReference type="InterPro" id="IPR014978">
    <property type="entry name" value="Gln-Leu-Gln_QLQ"/>
</dbReference>
<dbReference type="AlphaFoldDB" id="A0A1Q3D9A8"/>
<feature type="compositionally biased region" description="Gly residues" evidence="6">
    <location>
        <begin position="439"/>
        <end position="449"/>
    </location>
</feature>
<dbReference type="GO" id="GO:0006355">
    <property type="term" value="P:regulation of DNA-templated transcription"/>
    <property type="evidence" value="ECO:0007669"/>
    <property type="project" value="InterPro"/>
</dbReference>
<evidence type="ECO:0000313" key="9">
    <source>
        <dbReference type="EMBL" id="GAV88893.1"/>
    </source>
</evidence>
<feature type="compositionally biased region" description="Polar residues" evidence="6">
    <location>
        <begin position="327"/>
        <end position="347"/>
    </location>
</feature>
<gene>
    <name evidence="9" type="ORF">CFOL_v3_32314</name>
</gene>
<dbReference type="OrthoDB" id="841551at2759"/>
<keyword evidence="10" id="KW-1185">Reference proteome</keyword>